<feature type="transmembrane region" description="Helical" evidence="8">
    <location>
        <begin position="259"/>
        <end position="280"/>
    </location>
</feature>
<name>A0A397P962_9SPHN</name>
<dbReference type="InterPro" id="IPR013426">
    <property type="entry name" value="EpsH-like"/>
</dbReference>
<dbReference type="InterPro" id="IPR019127">
    <property type="entry name" value="Exosortase"/>
</dbReference>
<comment type="caution">
    <text evidence="10">The sequence shown here is derived from an EMBL/GenBank/DDBJ whole genome shotgun (WGS) entry which is preliminary data.</text>
</comment>
<evidence type="ECO:0000256" key="7">
    <source>
        <dbReference type="ARBA" id="ARBA00023136"/>
    </source>
</evidence>
<keyword evidence="4 8" id="KW-0812">Transmembrane</keyword>
<dbReference type="AlphaFoldDB" id="A0A397P962"/>
<feature type="transmembrane region" description="Helical" evidence="8">
    <location>
        <begin position="301"/>
        <end position="321"/>
    </location>
</feature>
<dbReference type="InterPro" id="IPR017540">
    <property type="entry name" value="Exosortase-1"/>
</dbReference>
<dbReference type="Pfam" id="PF09721">
    <property type="entry name" value="Exosortase_EpsH"/>
    <property type="match status" value="1"/>
</dbReference>
<dbReference type="NCBIfam" id="TIGR02602">
    <property type="entry name" value="8TM_EpsH"/>
    <property type="match status" value="1"/>
</dbReference>
<dbReference type="NCBIfam" id="TIGR03109">
    <property type="entry name" value="exosort_XrtA"/>
    <property type="match status" value="1"/>
</dbReference>
<evidence type="ECO:0000256" key="6">
    <source>
        <dbReference type="ARBA" id="ARBA00022989"/>
    </source>
</evidence>
<keyword evidence="7 8" id="KW-0472">Membrane</keyword>
<evidence type="ECO:0000256" key="3">
    <source>
        <dbReference type="ARBA" id="ARBA00022670"/>
    </source>
</evidence>
<evidence type="ECO:0000259" key="9">
    <source>
        <dbReference type="Pfam" id="PF11984"/>
    </source>
</evidence>
<dbReference type="NCBIfam" id="TIGR02914">
    <property type="entry name" value="EpsI_fam"/>
    <property type="match status" value="1"/>
</dbReference>
<gene>
    <name evidence="10" type="ORF">DFR49_0123</name>
</gene>
<keyword evidence="2" id="KW-1003">Cell membrane</keyword>
<evidence type="ECO:0000313" key="11">
    <source>
        <dbReference type="Proteomes" id="UP000266568"/>
    </source>
</evidence>
<dbReference type="OrthoDB" id="9797363at2"/>
<feature type="transmembrane region" description="Helical" evidence="8">
    <location>
        <begin position="79"/>
        <end position="98"/>
    </location>
</feature>
<evidence type="ECO:0000256" key="4">
    <source>
        <dbReference type="ARBA" id="ARBA00022692"/>
    </source>
</evidence>
<keyword evidence="5" id="KW-0378">Hydrolase</keyword>
<dbReference type="GO" id="GO:0005886">
    <property type="term" value="C:plasma membrane"/>
    <property type="evidence" value="ECO:0007669"/>
    <property type="project" value="UniProtKB-SubCell"/>
</dbReference>
<dbReference type="InterPro" id="IPR014263">
    <property type="entry name" value="Methanolan_biosynth_EpsI"/>
</dbReference>
<dbReference type="GO" id="GO:0006508">
    <property type="term" value="P:proteolysis"/>
    <property type="evidence" value="ECO:0007669"/>
    <property type="project" value="UniProtKB-KW"/>
</dbReference>
<protein>
    <submittedName>
        <fullName evidence="10">Exosortase A</fullName>
    </submittedName>
</protein>
<evidence type="ECO:0000256" key="1">
    <source>
        <dbReference type="ARBA" id="ARBA00004651"/>
    </source>
</evidence>
<dbReference type="RefSeq" id="WP_119034127.1">
    <property type="nucleotide sequence ID" value="NZ_QXDC01000002.1"/>
</dbReference>
<evidence type="ECO:0000313" key="10">
    <source>
        <dbReference type="EMBL" id="RIA45602.1"/>
    </source>
</evidence>
<proteinExistence type="predicted"/>
<evidence type="ECO:0000256" key="2">
    <source>
        <dbReference type="ARBA" id="ARBA00022475"/>
    </source>
</evidence>
<dbReference type="Proteomes" id="UP000266568">
    <property type="component" value="Unassembled WGS sequence"/>
</dbReference>
<feature type="transmembrane region" description="Helical" evidence="8">
    <location>
        <begin position="196"/>
        <end position="213"/>
    </location>
</feature>
<feature type="transmembrane region" description="Helical" evidence="8">
    <location>
        <begin position="21"/>
        <end position="39"/>
    </location>
</feature>
<sequence>MTAAALAPEVARPLGVWRRHLIALGVVAVAILILFRGDVADLAHLWWTSTTFGHCLFIGPVLAWLVWQRRDDLSQLTPAAWWPGLALVAAGGAGWLMGDAASVALARQLGLVMMLQGAVVTLLGPAVARGLLFPLVYAVFLVPFGESLEGPLQDVTVTMIMPLLHLFGVPAVVDGVLITIPNGYFEVAEACSGAKFVIAMIAYGTLVANVCYVSWARRAVFMVMALVVPVLANGLRAFGTIYAAHLTSVEQATGYDHIVYGWIFFGLVMAAVLAIGWKWFDRDPRARWFDPAALQARPAHRIGLLPGVVLVLAVASIFPAWSIAIGGRAALPDQIDLPAVPGWHRAPIATKAPWTPYYPGTDHFLVGRYTDGTAAVDIAIAVFADQQEGKELVSFGTGVLREDDVWVRVQNQPPIAGGSVMRITHPGPVERIVATWYVVGDVVTASPNRVKLETLKVRLLGGDHRAAAIHLSAQVRPGTDPRAAIARFARALGPFDRLVDKTIAE</sequence>
<evidence type="ECO:0000256" key="8">
    <source>
        <dbReference type="SAM" id="Phobius"/>
    </source>
</evidence>
<reference evidence="10 11" key="1">
    <citation type="submission" date="2018-08" db="EMBL/GenBank/DDBJ databases">
        <title>Genomic Encyclopedia of Type Strains, Phase IV (KMG-IV): sequencing the most valuable type-strain genomes for metagenomic binning, comparative biology and taxonomic classification.</title>
        <authorList>
            <person name="Goeker M."/>
        </authorList>
    </citation>
    <scope>NUCLEOTIDE SEQUENCE [LARGE SCALE GENOMIC DNA]</scope>
    <source>
        <strain evidence="10 11">DSM 25527</strain>
    </source>
</reference>
<feature type="transmembrane region" description="Helical" evidence="8">
    <location>
        <begin position="45"/>
        <end position="67"/>
    </location>
</feature>
<dbReference type="NCBIfam" id="TIGR04178">
    <property type="entry name" value="exo_archaeo"/>
    <property type="match status" value="1"/>
</dbReference>
<feature type="domain" description="Methanolan biosynthesis EpsI" evidence="9">
    <location>
        <begin position="311"/>
        <end position="494"/>
    </location>
</feature>
<keyword evidence="11" id="KW-1185">Reference proteome</keyword>
<dbReference type="Pfam" id="PF11984">
    <property type="entry name" value="DUF3485"/>
    <property type="match status" value="1"/>
</dbReference>
<feature type="transmembrane region" description="Helical" evidence="8">
    <location>
        <begin position="118"/>
        <end position="142"/>
    </location>
</feature>
<comment type="subcellular location">
    <subcellularLocation>
        <location evidence="1">Cell membrane</location>
        <topology evidence="1">Multi-pass membrane protein</topology>
    </subcellularLocation>
</comment>
<organism evidence="10 11">
    <name type="scientific">Hephaestia caeni</name>
    <dbReference type="NCBI Taxonomy" id="645617"/>
    <lineage>
        <taxon>Bacteria</taxon>
        <taxon>Pseudomonadati</taxon>
        <taxon>Pseudomonadota</taxon>
        <taxon>Alphaproteobacteria</taxon>
        <taxon>Sphingomonadales</taxon>
        <taxon>Sphingomonadaceae</taxon>
        <taxon>Hephaestia</taxon>
    </lineage>
</organism>
<dbReference type="InterPro" id="IPR026392">
    <property type="entry name" value="Exo/Archaeosortase_dom"/>
</dbReference>
<feature type="transmembrane region" description="Helical" evidence="8">
    <location>
        <begin position="220"/>
        <end position="239"/>
    </location>
</feature>
<dbReference type="GO" id="GO:0008233">
    <property type="term" value="F:peptidase activity"/>
    <property type="evidence" value="ECO:0007669"/>
    <property type="project" value="UniProtKB-KW"/>
</dbReference>
<dbReference type="EMBL" id="QXDC01000002">
    <property type="protein sequence ID" value="RIA45602.1"/>
    <property type="molecule type" value="Genomic_DNA"/>
</dbReference>
<feature type="transmembrane region" description="Helical" evidence="8">
    <location>
        <begin position="163"/>
        <end position="184"/>
    </location>
</feature>
<keyword evidence="6 8" id="KW-1133">Transmembrane helix</keyword>
<keyword evidence="3" id="KW-0645">Protease</keyword>
<evidence type="ECO:0000256" key="5">
    <source>
        <dbReference type="ARBA" id="ARBA00022801"/>
    </source>
</evidence>
<accession>A0A397P962</accession>